<dbReference type="PROSITE" id="PS00659">
    <property type="entry name" value="GLYCOSYL_HYDROL_F5"/>
    <property type="match status" value="1"/>
</dbReference>
<dbReference type="KEGG" id="ehx:EMIHUDRAFT_233753"/>
<evidence type="ECO:0000313" key="8">
    <source>
        <dbReference type="EnsemblProtists" id="EOD29661"/>
    </source>
</evidence>
<keyword evidence="4" id="KW-0119">Carbohydrate metabolism</keyword>
<dbReference type="GO" id="GO:0004553">
    <property type="term" value="F:hydrolase activity, hydrolyzing O-glycosyl compounds"/>
    <property type="evidence" value="ECO:0007669"/>
    <property type="project" value="InterPro"/>
</dbReference>
<dbReference type="InterPro" id="IPR017853">
    <property type="entry name" value="GH"/>
</dbReference>
<dbReference type="RefSeq" id="XP_005782090.1">
    <property type="nucleotide sequence ID" value="XM_005782033.1"/>
</dbReference>
<evidence type="ECO:0000256" key="5">
    <source>
        <dbReference type="ARBA" id="ARBA00023295"/>
    </source>
</evidence>
<dbReference type="STRING" id="2903.R1F357"/>
<dbReference type="InterPro" id="IPR005046">
    <property type="entry name" value="DUF285"/>
</dbReference>
<evidence type="ECO:0000256" key="4">
    <source>
        <dbReference type="ARBA" id="ARBA00023277"/>
    </source>
</evidence>
<dbReference type="GO" id="GO:0030245">
    <property type="term" value="P:cellulose catabolic process"/>
    <property type="evidence" value="ECO:0007669"/>
    <property type="project" value="UniProtKB-KW"/>
</dbReference>
<dbReference type="PANTHER" id="PTHR35923:SF2">
    <property type="entry name" value="ENDOGLUCANASE"/>
    <property type="match status" value="1"/>
</dbReference>
<dbReference type="Proteomes" id="UP000013827">
    <property type="component" value="Unassembled WGS sequence"/>
</dbReference>
<dbReference type="AlphaFoldDB" id="A0A0D3K1M6"/>
<dbReference type="InterPro" id="IPR018087">
    <property type="entry name" value="Glyco_hydro_5_CS"/>
</dbReference>
<dbReference type="Gene3D" id="2.60.120.260">
    <property type="entry name" value="Galactose-binding domain-like"/>
    <property type="match status" value="1"/>
</dbReference>
<dbReference type="GeneID" id="17274935"/>
<reference evidence="8" key="2">
    <citation type="submission" date="2024-10" db="UniProtKB">
        <authorList>
            <consortium name="EnsemblProtists"/>
        </authorList>
    </citation>
    <scope>IDENTIFICATION</scope>
</reference>
<reference evidence="9" key="1">
    <citation type="journal article" date="2013" name="Nature">
        <title>Pan genome of the phytoplankton Emiliania underpins its global distribution.</title>
        <authorList>
            <person name="Read B.A."/>
            <person name="Kegel J."/>
            <person name="Klute M.J."/>
            <person name="Kuo A."/>
            <person name="Lefebvre S.C."/>
            <person name="Maumus F."/>
            <person name="Mayer C."/>
            <person name="Miller J."/>
            <person name="Monier A."/>
            <person name="Salamov A."/>
            <person name="Young J."/>
            <person name="Aguilar M."/>
            <person name="Claverie J.M."/>
            <person name="Frickenhaus S."/>
            <person name="Gonzalez K."/>
            <person name="Herman E.K."/>
            <person name="Lin Y.C."/>
            <person name="Napier J."/>
            <person name="Ogata H."/>
            <person name="Sarno A.F."/>
            <person name="Shmutz J."/>
            <person name="Schroeder D."/>
            <person name="de Vargas C."/>
            <person name="Verret F."/>
            <person name="von Dassow P."/>
            <person name="Valentin K."/>
            <person name="Van de Peer Y."/>
            <person name="Wheeler G."/>
            <person name="Dacks J.B."/>
            <person name="Delwiche C.F."/>
            <person name="Dyhrman S.T."/>
            <person name="Glockner G."/>
            <person name="John U."/>
            <person name="Richards T."/>
            <person name="Worden A.Z."/>
            <person name="Zhang X."/>
            <person name="Grigoriev I.V."/>
            <person name="Allen A.E."/>
            <person name="Bidle K."/>
            <person name="Borodovsky M."/>
            <person name="Bowler C."/>
            <person name="Brownlee C."/>
            <person name="Cock J.M."/>
            <person name="Elias M."/>
            <person name="Gladyshev V.N."/>
            <person name="Groth M."/>
            <person name="Guda C."/>
            <person name="Hadaegh A."/>
            <person name="Iglesias-Rodriguez M.D."/>
            <person name="Jenkins J."/>
            <person name="Jones B.M."/>
            <person name="Lawson T."/>
            <person name="Leese F."/>
            <person name="Lindquist E."/>
            <person name="Lobanov A."/>
            <person name="Lomsadze A."/>
            <person name="Malik S.B."/>
            <person name="Marsh M.E."/>
            <person name="Mackinder L."/>
            <person name="Mock T."/>
            <person name="Mueller-Roeber B."/>
            <person name="Pagarete A."/>
            <person name="Parker M."/>
            <person name="Probert I."/>
            <person name="Quesneville H."/>
            <person name="Raines C."/>
            <person name="Rensing S.A."/>
            <person name="Riano-Pachon D.M."/>
            <person name="Richier S."/>
            <person name="Rokitta S."/>
            <person name="Shiraiwa Y."/>
            <person name="Soanes D.M."/>
            <person name="van der Giezen M."/>
            <person name="Wahlund T.M."/>
            <person name="Williams B."/>
            <person name="Wilson W."/>
            <person name="Wolfe G."/>
            <person name="Wurch L.L."/>
        </authorList>
    </citation>
    <scope>NUCLEOTIDE SEQUENCE</scope>
</reference>
<keyword evidence="5" id="KW-0326">Glycosidase</keyword>
<evidence type="ECO:0000256" key="3">
    <source>
        <dbReference type="ARBA" id="ARBA00023001"/>
    </source>
</evidence>
<accession>A0A0D3K1M6</accession>
<evidence type="ECO:0000256" key="1">
    <source>
        <dbReference type="ARBA" id="ARBA00005641"/>
    </source>
</evidence>
<dbReference type="Pfam" id="PF00150">
    <property type="entry name" value="Cellulase"/>
    <property type="match status" value="1"/>
</dbReference>
<comment type="similarity">
    <text evidence="1">Belongs to the glycosyl hydrolase 5 (cellulase A) family.</text>
</comment>
<dbReference type="EnsemblProtists" id="EOD29661">
    <property type="protein sequence ID" value="EOD29661"/>
    <property type="gene ID" value="EMIHUDRAFT_233753"/>
</dbReference>
<evidence type="ECO:0000256" key="6">
    <source>
        <dbReference type="ARBA" id="ARBA00023326"/>
    </source>
</evidence>
<organism evidence="8 9">
    <name type="scientific">Emiliania huxleyi (strain CCMP1516)</name>
    <dbReference type="NCBI Taxonomy" id="280463"/>
    <lineage>
        <taxon>Eukaryota</taxon>
        <taxon>Haptista</taxon>
        <taxon>Haptophyta</taxon>
        <taxon>Prymnesiophyceae</taxon>
        <taxon>Isochrysidales</taxon>
        <taxon>Noelaerhabdaceae</taxon>
        <taxon>Emiliania</taxon>
    </lineage>
</organism>
<evidence type="ECO:0000259" key="7">
    <source>
        <dbReference type="Pfam" id="PF00150"/>
    </source>
</evidence>
<dbReference type="InterPro" id="IPR001547">
    <property type="entry name" value="Glyco_hydro_5"/>
</dbReference>
<dbReference type="SUPFAM" id="SSF51445">
    <property type="entry name" value="(Trans)glycosidases"/>
    <property type="match status" value="1"/>
</dbReference>
<name>A0A0D3K1M6_EMIH1</name>
<feature type="domain" description="Glycoside hydrolase family 5" evidence="7">
    <location>
        <begin position="129"/>
        <end position="424"/>
    </location>
</feature>
<proteinExistence type="inferred from homology"/>
<evidence type="ECO:0000256" key="2">
    <source>
        <dbReference type="ARBA" id="ARBA00022801"/>
    </source>
</evidence>
<keyword evidence="3" id="KW-0136">Cellulose degradation</keyword>
<dbReference type="PANTHER" id="PTHR35923">
    <property type="entry name" value="MAJOR EXTRACELLULAR ENDOGLUCANASE"/>
    <property type="match status" value="1"/>
</dbReference>
<protein>
    <recommendedName>
        <fullName evidence="7">Glycoside hydrolase family 5 domain-containing protein</fullName>
    </recommendedName>
</protein>
<dbReference type="PaxDb" id="2903-EOD29661"/>
<dbReference type="Gene3D" id="3.20.20.80">
    <property type="entry name" value="Glycosidases"/>
    <property type="match status" value="1"/>
</dbReference>
<keyword evidence="6" id="KW-0624">Polysaccharide degradation</keyword>
<dbReference type="Pfam" id="PF03382">
    <property type="entry name" value="DUF285"/>
    <property type="match status" value="1"/>
</dbReference>
<dbReference type="HOGENOM" id="CLU_388043_0_0_1"/>
<evidence type="ECO:0000313" key="9">
    <source>
        <dbReference type="Proteomes" id="UP000013827"/>
    </source>
</evidence>
<keyword evidence="2" id="KW-0378">Hydrolase</keyword>
<dbReference type="eggNOG" id="ENOG502S659">
    <property type="taxonomic scope" value="Eukaryota"/>
</dbReference>
<keyword evidence="9" id="KW-1185">Reference proteome</keyword>
<sequence length="712" mass="78227">MARRATRCRGALRRQSKREPDRALFLGFKKKKVRSWNRRNGGQFLILPPYVSRSLIGGTAGRAAVTSPPSPSPPPYPAVAWASDPAANFSTPFEVLGDGGRLWLEPLSARHWRQELLLKGASWFGFQSDTACVHELYKGWANLGYAVDDYIAFLTRHGFNSVRLPLSVEHVASNPTLTGSCGREWEGLRSLAALDDLVRRLQDAGIYVMLGIHVIATDTNSALWCQSVEGGCSSEDEEPLFDAWSSLVTRYCASPNVIAADLYNEPFGATWGSGDRMTDWDLAAERLGNHVLARCPRWLIFVQGIANNGGWCRNHPSGLHSGHTCWWGEAVHPHRAHPIELSDASKLVLSPHAYGDDSKNPNHPGTPEVWDTHWGLIPSEEGTPVVLGEWGGLWDDTGPWQERMQEYLIDRGLGHFYWSLNDNSFDTGGLYNSVNQPKWDMLASSLASSAAVDLWCSDEAAARATYGDISGWDVSAITDMQCLFSAWSWCNGGGSTTGKDTCNPDISAWDTSAVSNMKSMFDSASSFDQDIGSWDVSAATNMRGMFFETSSFDQDIGAWDVSAATEMSGMFYGASSLSDCNKALIHAGFDAQTSAWTYSWGSLDNPRTSAGSATFAKRVTLENQQPVRSVTVTRDTNNKPSKAKKYLEDFEVWVGKKAGEKAVKCGGPFAWSKIKKGPVTTPCDFAKSKHYYVTVILPGTRKTLAFGEIEIR</sequence>